<keyword evidence="1" id="KW-0614">Plasmid</keyword>
<sequence length="157" mass="16215">MSFVVVRLNEQSMAPASGHNAMSYAASERLVCHSMLSKLIVIAIVSPALMLTACSHPEPLQTSTVAPVAATAVPITDQTVIAETVGRATVGSDPLAWANPSTGSAGVIEQVRPGTNNPNGCRDFVTSKQSLEGVTRFNGVACPADGSWKINGSSGLH</sequence>
<geneLocation type="plasmid" evidence="1 2">
    <name>unnamed1</name>
</geneLocation>
<name>A0ACD5EWU9_9HYPH</name>
<protein>
    <submittedName>
        <fullName evidence="1">RT0821/Lpp0805 family surface protein</fullName>
    </submittedName>
</protein>
<evidence type="ECO:0000313" key="2">
    <source>
        <dbReference type="Proteomes" id="UP000078465"/>
    </source>
</evidence>
<dbReference type="Proteomes" id="UP000078465">
    <property type="component" value="Plasmid unnamed1"/>
</dbReference>
<dbReference type="EMBL" id="CP171854">
    <property type="protein sequence ID" value="XKM43558.1"/>
    <property type="molecule type" value="Genomic_DNA"/>
</dbReference>
<evidence type="ECO:0000313" key="1">
    <source>
        <dbReference type="EMBL" id="XKM43558.1"/>
    </source>
</evidence>
<accession>A0ACD5EWU9</accession>
<reference evidence="1" key="1">
    <citation type="submission" date="2024-10" db="EMBL/GenBank/DDBJ databases">
        <title>Strain of Rhizobium-related bacteria isolated fromm roots of Vavilovia formosa.</title>
        <authorList>
            <person name="Kimeklis A."/>
            <person name="Afonin A."/>
        </authorList>
    </citation>
    <scope>NUCLEOTIDE SEQUENCE</scope>
    <source>
        <strain evidence="1">Vaf-46</strain>
    </source>
</reference>
<gene>
    <name evidence="1" type="ORF">A4U53_038980</name>
</gene>
<proteinExistence type="predicted"/>
<organism evidence="1 2">
    <name type="scientific">Rhizobium ruizarguesonis</name>
    <dbReference type="NCBI Taxonomy" id="2081791"/>
    <lineage>
        <taxon>Bacteria</taxon>
        <taxon>Pseudomonadati</taxon>
        <taxon>Pseudomonadota</taxon>
        <taxon>Alphaproteobacteria</taxon>
        <taxon>Hyphomicrobiales</taxon>
        <taxon>Rhizobiaceae</taxon>
        <taxon>Rhizobium/Agrobacterium group</taxon>
        <taxon>Rhizobium</taxon>
    </lineage>
</organism>